<comment type="similarity">
    <text evidence="1">Belongs to the CapA family.</text>
</comment>
<dbReference type="Proteomes" id="UP000013209">
    <property type="component" value="Unassembled WGS sequence"/>
</dbReference>
<dbReference type="HOGENOM" id="CLU_034271_0_0_6"/>
<dbReference type="SMART" id="SM00854">
    <property type="entry name" value="PGA_cap"/>
    <property type="match status" value="1"/>
</dbReference>
<dbReference type="STRING" id="1144672.F966_00225"/>
<dbReference type="AlphaFoldDB" id="N8WH74"/>
<dbReference type="InterPro" id="IPR029052">
    <property type="entry name" value="Metallo-depent_PP-like"/>
</dbReference>
<evidence type="ECO:0000256" key="1">
    <source>
        <dbReference type="ARBA" id="ARBA00005662"/>
    </source>
</evidence>
<dbReference type="InterPro" id="IPR052169">
    <property type="entry name" value="CW_Biosynth-Accessory"/>
</dbReference>
<name>N8WH74_9GAMM</name>
<reference evidence="3 4" key="1">
    <citation type="submission" date="2013-02" db="EMBL/GenBank/DDBJ databases">
        <title>The Genome Sequence of Acinetobacter sp. CIP 56.2.</title>
        <authorList>
            <consortium name="The Broad Institute Genome Sequencing Platform"/>
            <consortium name="The Broad Institute Genome Sequencing Center for Infectious Disease"/>
            <person name="Cerqueira G."/>
            <person name="Feldgarden M."/>
            <person name="Courvalin P."/>
            <person name="Perichon B."/>
            <person name="Grillot-Courvalin C."/>
            <person name="Clermont D."/>
            <person name="Rocha E."/>
            <person name="Yoon E.-J."/>
            <person name="Nemec A."/>
            <person name="Walker B."/>
            <person name="Young S.K."/>
            <person name="Zeng Q."/>
            <person name="Gargeya S."/>
            <person name="Fitzgerald M."/>
            <person name="Haas B."/>
            <person name="Abouelleil A."/>
            <person name="Alvarado L."/>
            <person name="Arachchi H.M."/>
            <person name="Berlin A.M."/>
            <person name="Chapman S.B."/>
            <person name="Dewar J."/>
            <person name="Goldberg J."/>
            <person name="Griggs A."/>
            <person name="Gujja S."/>
            <person name="Hansen M."/>
            <person name="Howarth C."/>
            <person name="Imamovic A."/>
            <person name="Larimer J."/>
            <person name="McCowan C."/>
            <person name="Murphy C."/>
            <person name="Neiman D."/>
            <person name="Pearson M."/>
            <person name="Priest M."/>
            <person name="Roberts A."/>
            <person name="Saif S."/>
            <person name="Shea T."/>
            <person name="Sisk P."/>
            <person name="Sykes S."/>
            <person name="Wortman J."/>
            <person name="Nusbaum C."/>
            <person name="Birren B."/>
        </authorList>
    </citation>
    <scope>NUCLEOTIDE SEQUENCE [LARGE SCALE GENOMIC DNA]</scope>
    <source>
        <strain evidence="3 4">CIP 56.2</strain>
    </source>
</reference>
<comment type="caution">
    <text evidence="3">The sequence shown here is derived from an EMBL/GenBank/DDBJ whole genome shotgun (WGS) entry which is preliminary data.</text>
</comment>
<dbReference type="InterPro" id="IPR019079">
    <property type="entry name" value="Capsule_synth_CapA"/>
</dbReference>
<evidence type="ECO:0000313" key="4">
    <source>
        <dbReference type="Proteomes" id="UP000013209"/>
    </source>
</evidence>
<dbReference type="PANTHER" id="PTHR33393:SF13">
    <property type="entry name" value="PGA BIOSYNTHESIS PROTEIN CAPA"/>
    <property type="match status" value="1"/>
</dbReference>
<feature type="domain" description="Capsule synthesis protein CapA" evidence="2">
    <location>
        <begin position="242"/>
        <end position="498"/>
    </location>
</feature>
<dbReference type="PATRIC" id="fig|1144672.3.peg.220"/>
<dbReference type="eggNOG" id="COG2843">
    <property type="taxonomic scope" value="Bacteria"/>
</dbReference>
<accession>N8WH74</accession>
<evidence type="ECO:0000259" key="2">
    <source>
        <dbReference type="SMART" id="SM00854"/>
    </source>
</evidence>
<dbReference type="SUPFAM" id="SSF56300">
    <property type="entry name" value="Metallo-dependent phosphatases"/>
    <property type="match status" value="1"/>
</dbReference>
<gene>
    <name evidence="3" type="ORF">F966_00225</name>
</gene>
<dbReference type="PANTHER" id="PTHR33393">
    <property type="entry name" value="POLYGLUTAMINE SYNTHESIS ACCESSORY PROTEIN RV0574C-RELATED"/>
    <property type="match status" value="1"/>
</dbReference>
<proteinExistence type="inferred from homology"/>
<dbReference type="RefSeq" id="WP_004801615.1">
    <property type="nucleotide sequence ID" value="NZ_KB849438.1"/>
</dbReference>
<evidence type="ECO:0000313" key="3">
    <source>
        <dbReference type="EMBL" id="ENV11442.1"/>
    </source>
</evidence>
<organism evidence="3 4">
    <name type="scientific">Acinetobacter higginsii</name>
    <dbReference type="NCBI Taxonomy" id="70347"/>
    <lineage>
        <taxon>Bacteria</taxon>
        <taxon>Pseudomonadati</taxon>
        <taxon>Pseudomonadota</taxon>
        <taxon>Gammaproteobacteria</taxon>
        <taxon>Moraxellales</taxon>
        <taxon>Moraxellaceae</taxon>
        <taxon>Acinetobacter</taxon>
    </lineage>
</organism>
<dbReference type="EMBL" id="APPH01000003">
    <property type="protein sequence ID" value="ENV11442.1"/>
    <property type="molecule type" value="Genomic_DNA"/>
</dbReference>
<dbReference type="Pfam" id="PF09587">
    <property type="entry name" value="PGA_cap"/>
    <property type="match status" value="1"/>
</dbReference>
<sequence length="578" mass="65913">MSTPQEIKIISQMGNQDFQSPVWQTEISGDCSAWILLYLALEAVVEGRLLLEDGIVVDDNFQAKQSDQPDLIWNPSNSILQLLQYLSFTQNHAAKQLLGCHLFGNWQQAEIEIASKAWQFGLNIQHQSAATKNTLQKLYGLAESIFNLPIELLKQIFVKVLNINGQEIAPIHSLSSCTQLDAVIYLTDQRRDSFFSYRHHNQTLGIFQLLDQLHRIDHLAPYYHYFQQGLLLTKQLQAKTEWINILGDTYFGEFYTEKRKNKGIDDALQRYGYSHSFEAIKQFFGPDDINIANLEAVFNLEENSVLDGRKAYILGAKAPETLAEFKRIHLNTLCLANNHLKDYGEASLKHTLTQLAHAKIDFIGAGENQQQAHQGLEIKNDQGQCLAIFNGYWHRRPAYQAYDFYALGNSAGVAGLNAILFEQLMQYRLAHPTHKIMVICHWGVDFKLIHPEQEKLAKVLTQIGVDVVIGHGAHTLQSIQSIYQKLVIFGIGNGVFNSNGHFEKYQALPYGAVVRINLKESRLKLYPIYTHNQKTFWQPRIVDELQFEQAKSLLTHQLDPANYSVGQDDLGHYLQLNF</sequence>
<protein>
    <recommendedName>
        <fullName evidence="2">Capsule synthesis protein CapA domain-containing protein</fullName>
    </recommendedName>
</protein>
<dbReference type="eggNOG" id="COG1686">
    <property type="taxonomic scope" value="Bacteria"/>
</dbReference>